<organism evidence="6 7">
    <name type="scientific">Candidatus Cryptobacteroides avicola</name>
    <dbReference type="NCBI Taxonomy" id="2840757"/>
    <lineage>
        <taxon>Bacteria</taxon>
        <taxon>Pseudomonadati</taxon>
        <taxon>Bacteroidota</taxon>
        <taxon>Bacteroidia</taxon>
        <taxon>Bacteroidales</taxon>
        <taxon>Candidatus Cryptobacteroides</taxon>
    </lineage>
</organism>
<dbReference type="Proteomes" id="UP000725002">
    <property type="component" value="Unassembled WGS sequence"/>
</dbReference>
<evidence type="ECO:0000256" key="5">
    <source>
        <dbReference type="SAM" id="Phobius"/>
    </source>
</evidence>
<sequence length="207" mass="22618">MKCPKCGDELSSATKVCPRCGYVVDDKVDEYLTSLEASLMDLKSVAPVSFGAYFSMNAYLLYGIMLIVFLVVTLMTGGGLFLILAALALVLMVVSLVRKFSGGRKSKASEDEFRRLQVETDTIMRVLKNDYGEAKEVRERLKSVTSELKDVVYEHNANRRHAVRVWIAVLAVTVAVSVAGIVLLGSRDMDKGQEAAPATAESVSLND</sequence>
<protein>
    <submittedName>
        <fullName evidence="6">Zinc ribbon domain-containing protein</fullName>
    </submittedName>
</protein>
<feature type="transmembrane region" description="Helical" evidence="5">
    <location>
        <begin position="165"/>
        <end position="184"/>
    </location>
</feature>
<reference evidence="6" key="2">
    <citation type="journal article" date="2021" name="PeerJ">
        <title>Extensive microbial diversity within the chicken gut microbiome revealed by metagenomics and culture.</title>
        <authorList>
            <person name="Gilroy R."/>
            <person name="Ravi A."/>
            <person name="Getino M."/>
            <person name="Pursley I."/>
            <person name="Horton D.L."/>
            <person name="Alikhan N.F."/>
            <person name="Baker D."/>
            <person name="Gharbi K."/>
            <person name="Hall N."/>
            <person name="Watson M."/>
            <person name="Adriaenssens E.M."/>
            <person name="Foster-Nyarko E."/>
            <person name="Jarju S."/>
            <person name="Secka A."/>
            <person name="Antonio M."/>
            <person name="Oren A."/>
            <person name="Chaudhuri R.R."/>
            <person name="La Ragione R."/>
            <person name="Hildebrand F."/>
            <person name="Pallen M.J."/>
        </authorList>
    </citation>
    <scope>NUCLEOTIDE SEQUENCE</scope>
    <source>
        <strain evidence="6">G3-8215</strain>
    </source>
</reference>
<reference evidence="6" key="1">
    <citation type="submission" date="2020-10" db="EMBL/GenBank/DDBJ databases">
        <authorList>
            <person name="Gilroy R."/>
        </authorList>
    </citation>
    <scope>NUCLEOTIDE SEQUENCE</scope>
    <source>
        <strain evidence="6">G3-8215</strain>
    </source>
</reference>
<dbReference type="SUPFAM" id="SSF90123">
    <property type="entry name" value="ABC transporter transmembrane region"/>
    <property type="match status" value="1"/>
</dbReference>
<comment type="subcellular location">
    <subcellularLocation>
        <location evidence="1">Cell membrane</location>
        <topology evidence="1">Multi-pass membrane protein</topology>
    </subcellularLocation>
</comment>
<dbReference type="GO" id="GO:0005524">
    <property type="term" value="F:ATP binding"/>
    <property type="evidence" value="ECO:0007669"/>
    <property type="project" value="InterPro"/>
</dbReference>
<dbReference type="GO" id="GO:0005886">
    <property type="term" value="C:plasma membrane"/>
    <property type="evidence" value="ECO:0007669"/>
    <property type="project" value="UniProtKB-SubCell"/>
</dbReference>
<accession>A0A940DPZ7</accession>
<proteinExistence type="predicted"/>
<keyword evidence="2 5" id="KW-0812">Transmembrane</keyword>
<dbReference type="Gene3D" id="1.20.1560.10">
    <property type="entry name" value="ABC transporter type 1, transmembrane domain"/>
    <property type="match status" value="1"/>
</dbReference>
<name>A0A940DPZ7_9BACT</name>
<feature type="transmembrane region" description="Helical" evidence="5">
    <location>
        <begin position="78"/>
        <end position="97"/>
    </location>
</feature>
<evidence type="ECO:0000256" key="1">
    <source>
        <dbReference type="ARBA" id="ARBA00004651"/>
    </source>
</evidence>
<evidence type="ECO:0000256" key="3">
    <source>
        <dbReference type="ARBA" id="ARBA00022989"/>
    </source>
</evidence>
<feature type="transmembrane region" description="Helical" evidence="5">
    <location>
        <begin position="50"/>
        <end position="72"/>
    </location>
</feature>
<gene>
    <name evidence="6" type="ORF">IAB75_00980</name>
</gene>
<evidence type="ECO:0000313" key="6">
    <source>
        <dbReference type="EMBL" id="MBO8482685.1"/>
    </source>
</evidence>
<keyword evidence="3 5" id="KW-1133">Transmembrane helix</keyword>
<evidence type="ECO:0000256" key="2">
    <source>
        <dbReference type="ARBA" id="ARBA00022692"/>
    </source>
</evidence>
<dbReference type="InterPro" id="IPR036640">
    <property type="entry name" value="ABC1_TM_sf"/>
</dbReference>
<keyword evidence="4 5" id="KW-0472">Membrane</keyword>
<dbReference type="EMBL" id="JADILV010000006">
    <property type="protein sequence ID" value="MBO8482685.1"/>
    <property type="molecule type" value="Genomic_DNA"/>
</dbReference>
<evidence type="ECO:0000256" key="4">
    <source>
        <dbReference type="ARBA" id="ARBA00023136"/>
    </source>
</evidence>
<evidence type="ECO:0000313" key="7">
    <source>
        <dbReference type="Proteomes" id="UP000725002"/>
    </source>
</evidence>
<dbReference type="AlphaFoldDB" id="A0A940DPZ7"/>
<comment type="caution">
    <text evidence="6">The sequence shown here is derived from an EMBL/GenBank/DDBJ whole genome shotgun (WGS) entry which is preliminary data.</text>
</comment>